<protein>
    <submittedName>
        <fullName evidence="1">Uncharacterized protein</fullName>
    </submittedName>
</protein>
<dbReference type="EMBL" id="CADCTR010002479">
    <property type="protein sequence ID" value="CAA9355692.1"/>
    <property type="molecule type" value="Genomic_DNA"/>
</dbReference>
<evidence type="ECO:0000313" key="1">
    <source>
        <dbReference type="EMBL" id="CAA9355692.1"/>
    </source>
</evidence>
<reference evidence="1" key="1">
    <citation type="submission" date="2020-02" db="EMBL/GenBank/DDBJ databases">
        <authorList>
            <person name="Meier V. D."/>
        </authorList>
    </citation>
    <scope>NUCLEOTIDE SEQUENCE</scope>
    <source>
        <strain evidence="1">AVDCRST_MAG93</strain>
    </source>
</reference>
<name>A0A6J4MCF9_9CHLR</name>
<dbReference type="AlphaFoldDB" id="A0A6J4MCF9"/>
<sequence>MGRLRAGLYILRRGSKIAFSCGAAGEADLVESKVSEGRITFWFNGADALEVTIAGAEAQPVDQYEWLGGKREHS</sequence>
<gene>
    <name evidence="1" type="ORF">AVDCRST_MAG93-7341</name>
</gene>
<accession>A0A6J4MCF9</accession>
<organism evidence="1">
    <name type="scientific">uncultured Chloroflexia bacterium</name>
    <dbReference type="NCBI Taxonomy" id="1672391"/>
    <lineage>
        <taxon>Bacteria</taxon>
        <taxon>Bacillati</taxon>
        <taxon>Chloroflexota</taxon>
        <taxon>Chloroflexia</taxon>
        <taxon>environmental samples</taxon>
    </lineage>
</organism>
<proteinExistence type="predicted"/>